<evidence type="ECO:0000313" key="2">
    <source>
        <dbReference type="EMBL" id="SHH46770.1"/>
    </source>
</evidence>
<dbReference type="PANTHER" id="PTHR42241">
    <property type="entry name" value="HYPOTHETICAL MEMBRANE PROTEIN, CONSERVED, DUF998 FAMILY"/>
    <property type="match status" value="1"/>
</dbReference>
<gene>
    <name evidence="2" type="ORF">SAMN02745199_1211</name>
</gene>
<proteinExistence type="predicted"/>
<feature type="transmembrane region" description="Helical" evidence="1">
    <location>
        <begin position="193"/>
        <end position="213"/>
    </location>
</feature>
<dbReference type="PANTHER" id="PTHR42241:SF2">
    <property type="entry name" value="HYPOTHETICAL MEMBRANE PROTEIN, CONSERVED, DUF998 FAMILY"/>
    <property type="match status" value="1"/>
</dbReference>
<dbReference type="Pfam" id="PF06197">
    <property type="entry name" value="DUF998"/>
    <property type="match status" value="1"/>
</dbReference>
<sequence length="216" mass="24145">MRFFAYAQNEKKEERSVLSRSAFYGKLNKKKKFTKGAKNMKYWKLLGLFSIGVFIAGILVSNMFNPWFNISIHTFSKLGKPGFATYPWIFSCSLIIGGILMSLYGFFMTLKSYSKSGTIGGSYVLLSGIFMILTGLFPDGTKPHDFIALSTFLLFYIGEMIYGFGSSKAVNFSTTLVMIVALIALLFNPFPSLGYLEIFGVSLVVVDLIIIMFESI</sequence>
<keyword evidence="1" id="KW-0812">Transmembrane</keyword>
<dbReference type="RefSeq" id="WP_073073206.1">
    <property type="nucleotide sequence ID" value="NZ_FQXN01000004.1"/>
</dbReference>
<evidence type="ECO:0000256" key="1">
    <source>
        <dbReference type="SAM" id="Phobius"/>
    </source>
</evidence>
<keyword evidence="3" id="KW-1185">Reference proteome</keyword>
<protein>
    <submittedName>
        <fullName evidence="2">Hypothetical membrane protein</fullName>
    </submittedName>
</protein>
<feature type="transmembrane region" description="Helical" evidence="1">
    <location>
        <begin position="119"/>
        <end position="137"/>
    </location>
</feature>
<evidence type="ECO:0000313" key="3">
    <source>
        <dbReference type="Proteomes" id="UP000242592"/>
    </source>
</evidence>
<feature type="transmembrane region" description="Helical" evidence="1">
    <location>
        <begin position="143"/>
        <end position="162"/>
    </location>
</feature>
<feature type="transmembrane region" description="Helical" evidence="1">
    <location>
        <begin position="169"/>
        <end position="187"/>
    </location>
</feature>
<organism evidence="2 3">
    <name type="scientific">Thermosipho atlanticus DSM 15807</name>
    <dbReference type="NCBI Taxonomy" id="1123380"/>
    <lineage>
        <taxon>Bacteria</taxon>
        <taxon>Thermotogati</taxon>
        <taxon>Thermotogota</taxon>
        <taxon>Thermotogae</taxon>
        <taxon>Thermotogales</taxon>
        <taxon>Fervidobacteriaceae</taxon>
        <taxon>Thermosipho</taxon>
    </lineage>
</organism>
<dbReference type="EMBL" id="FQXN01000004">
    <property type="protein sequence ID" value="SHH46770.1"/>
    <property type="molecule type" value="Genomic_DNA"/>
</dbReference>
<dbReference type="AlphaFoldDB" id="A0A1M5T836"/>
<dbReference type="Proteomes" id="UP000242592">
    <property type="component" value="Unassembled WGS sequence"/>
</dbReference>
<keyword evidence="1" id="KW-1133">Transmembrane helix</keyword>
<feature type="transmembrane region" description="Helical" evidence="1">
    <location>
        <begin position="45"/>
        <end position="68"/>
    </location>
</feature>
<accession>A0A1M5T836</accession>
<dbReference type="OrthoDB" id="48644at2"/>
<keyword evidence="1" id="KW-0472">Membrane</keyword>
<reference evidence="3" key="1">
    <citation type="submission" date="2016-11" db="EMBL/GenBank/DDBJ databases">
        <authorList>
            <person name="Varghese N."/>
            <person name="Submissions S."/>
        </authorList>
    </citation>
    <scope>NUCLEOTIDE SEQUENCE [LARGE SCALE GENOMIC DNA]</scope>
    <source>
        <strain evidence="3">DSM 15807</strain>
    </source>
</reference>
<dbReference type="InterPro" id="IPR009339">
    <property type="entry name" value="DUF998"/>
</dbReference>
<name>A0A1M5T836_9BACT</name>
<dbReference type="STRING" id="1123380.SAMN02745199_1211"/>
<feature type="transmembrane region" description="Helical" evidence="1">
    <location>
        <begin position="88"/>
        <end position="107"/>
    </location>
</feature>